<dbReference type="PROSITE" id="PS51194">
    <property type="entry name" value="HELICASE_CTER"/>
    <property type="match status" value="1"/>
</dbReference>
<dbReference type="CDD" id="cd18793">
    <property type="entry name" value="SF2_C_SNF"/>
    <property type="match status" value="1"/>
</dbReference>
<dbReference type="InterPro" id="IPR027417">
    <property type="entry name" value="P-loop_NTPase"/>
</dbReference>
<feature type="domain" description="Helicase C-terminal" evidence="6">
    <location>
        <begin position="518"/>
        <end position="680"/>
    </location>
</feature>
<dbReference type="GO" id="GO:0004386">
    <property type="term" value="F:helicase activity"/>
    <property type="evidence" value="ECO:0007669"/>
    <property type="project" value="UniProtKB-KW"/>
</dbReference>
<dbReference type="AlphaFoldDB" id="A0A7W5TVJ3"/>
<dbReference type="InterPro" id="IPR038718">
    <property type="entry name" value="SNF2-like_sf"/>
</dbReference>
<evidence type="ECO:0000313" key="8">
    <source>
        <dbReference type="Proteomes" id="UP000547528"/>
    </source>
</evidence>
<keyword evidence="7" id="KW-0547">Nucleotide-binding</keyword>
<dbReference type="EMBL" id="JACIBT010000001">
    <property type="protein sequence ID" value="MBB3667354.1"/>
    <property type="molecule type" value="Genomic_DNA"/>
</dbReference>
<feature type="domain" description="SWIM-type" evidence="4">
    <location>
        <begin position="40"/>
        <end position="75"/>
    </location>
</feature>
<dbReference type="InterPro" id="IPR001650">
    <property type="entry name" value="Helicase_C-like"/>
</dbReference>
<dbReference type="GO" id="GO:0005524">
    <property type="term" value="F:ATP binding"/>
    <property type="evidence" value="ECO:0007669"/>
    <property type="project" value="InterPro"/>
</dbReference>
<dbReference type="PROSITE" id="PS51192">
    <property type="entry name" value="HELICASE_ATP_BIND_1"/>
    <property type="match status" value="1"/>
</dbReference>
<protein>
    <submittedName>
        <fullName evidence="7">SNF2 family DNA or RNA helicase</fullName>
    </submittedName>
</protein>
<accession>A0A7W5TVJ3</accession>
<evidence type="ECO:0000256" key="2">
    <source>
        <dbReference type="PROSITE-ProRule" id="PRU00325"/>
    </source>
</evidence>
<keyword evidence="1" id="KW-0378">Hydrolase</keyword>
<dbReference type="InterPro" id="IPR014001">
    <property type="entry name" value="Helicase_ATP-bd"/>
</dbReference>
<evidence type="ECO:0000256" key="3">
    <source>
        <dbReference type="SAM" id="MobiDB-lite"/>
    </source>
</evidence>
<name>A0A7W5TVJ3_9MICC</name>
<feature type="region of interest" description="Disordered" evidence="3">
    <location>
        <begin position="78"/>
        <end position="98"/>
    </location>
</feature>
<evidence type="ECO:0000259" key="4">
    <source>
        <dbReference type="PROSITE" id="PS50966"/>
    </source>
</evidence>
<keyword evidence="2" id="KW-0479">Metal-binding</keyword>
<evidence type="ECO:0000259" key="6">
    <source>
        <dbReference type="PROSITE" id="PS51194"/>
    </source>
</evidence>
<dbReference type="InterPro" id="IPR007527">
    <property type="entry name" value="Znf_SWIM"/>
</dbReference>
<dbReference type="GO" id="GO:0016787">
    <property type="term" value="F:hydrolase activity"/>
    <property type="evidence" value="ECO:0007669"/>
    <property type="project" value="UniProtKB-KW"/>
</dbReference>
<dbReference type="SMART" id="SM00487">
    <property type="entry name" value="DEXDc"/>
    <property type="match status" value="1"/>
</dbReference>
<dbReference type="PANTHER" id="PTHR10799">
    <property type="entry name" value="SNF2/RAD54 HELICASE FAMILY"/>
    <property type="match status" value="1"/>
</dbReference>
<keyword evidence="7" id="KW-0347">Helicase</keyword>
<dbReference type="RefSeq" id="WP_345314605.1">
    <property type="nucleotide sequence ID" value="NZ_BAABKR010000001.1"/>
</dbReference>
<dbReference type="GO" id="GO:0008270">
    <property type="term" value="F:zinc ion binding"/>
    <property type="evidence" value="ECO:0007669"/>
    <property type="project" value="UniProtKB-KW"/>
</dbReference>
<dbReference type="Pfam" id="PF00271">
    <property type="entry name" value="Helicase_C"/>
    <property type="match status" value="1"/>
</dbReference>
<dbReference type="SMART" id="SM00490">
    <property type="entry name" value="HELICc"/>
    <property type="match status" value="1"/>
</dbReference>
<dbReference type="Proteomes" id="UP000547528">
    <property type="component" value="Unassembled WGS sequence"/>
</dbReference>
<dbReference type="Gene3D" id="3.40.50.300">
    <property type="entry name" value="P-loop containing nucleotide triphosphate hydrolases"/>
    <property type="match status" value="1"/>
</dbReference>
<sequence length="680" mass="75732">MSVLEAVESDAAFIVSADQRGTRHQLEAVVASGEPGRWYHRVHLEADEVTHDYTAACTCGVEDCVHIRAALAASQTHLPGMAPGRRRTTEGPRLQIGTSTEDGDWFDLNVTVTVAGEQVDFRQLFAALVRGESVYLLPDGWYFPLNTPELETLRRVIEEARTLNDAPSSGLRLSRYQVDLWDELTELDLVAADEHQWWQQVAALTGEPEALAVPQSITADLRDYQRRGYQWLSFLYDHRLGGVLADDMGLGKTLQALTMIQRARDLAPEEPPFLIVAPTSVVGNWRSEAARFAPQLDVVVISETLRRSGASLSGRIAEADVVITSYALFRIESAQYHASRWSGLILDEAQMIKNPASQGYRAARDLSTGFTVAITGTPLENNLLELWALVSLCCPGLLGRREAFGRIYRVPIEKERDAEALGRLQRRLRPFMLRRTKETVAAELPPKQEQVLTLSLHPEHRMIYDRRLQRERQKVLGLVDDMGANRFQILAALNHLRQLALDTELVGETPVPSAKLEALTQMLPEITGEGHRVLVLSQFTRFLSKAHRAVEEAGVASSYLDGSTRERQRVITEFRSGATEAFFISLKAGGFGLNLAEADYVMLLDPWWNPAAEEQAIDRTHRIGQSRSVMVYRLIAGETIESKVLGLQESKRALFDTVLGASEAAGEPVLNAEAIRELLQ</sequence>
<evidence type="ECO:0000313" key="7">
    <source>
        <dbReference type="EMBL" id="MBB3667354.1"/>
    </source>
</evidence>
<dbReference type="InterPro" id="IPR049730">
    <property type="entry name" value="SNF2/RAD54-like_C"/>
</dbReference>
<keyword evidence="2" id="KW-0863">Zinc-finger</keyword>
<organism evidence="7 8">
    <name type="scientific">Garicola koreensis</name>
    <dbReference type="NCBI Taxonomy" id="1262554"/>
    <lineage>
        <taxon>Bacteria</taxon>
        <taxon>Bacillati</taxon>
        <taxon>Actinomycetota</taxon>
        <taxon>Actinomycetes</taxon>
        <taxon>Micrococcales</taxon>
        <taxon>Micrococcaceae</taxon>
        <taxon>Garicola</taxon>
    </lineage>
</organism>
<proteinExistence type="predicted"/>
<dbReference type="InterPro" id="IPR000330">
    <property type="entry name" value="SNF2_N"/>
</dbReference>
<dbReference type="Gene3D" id="3.40.50.10810">
    <property type="entry name" value="Tandem AAA-ATPase domain"/>
    <property type="match status" value="1"/>
</dbReference>
<reference evidence="7 8" key="1">
    <citation type="submission" date="2020-08" db="EMBL/GenBank/DDBJ databases">
        <title>Sequencing the genomes of 1000 actinobacteria strains.</title>
        <authorList>
            <person name="Klenk H.-P."/>
        </authorList>
    </citation>
    <scope>NUCLEOTIDE SEQUENCE [LARGE SCALE GENOMIC DNA]</scope>
    <source>
        <strain evidence="7 8">DSM 28238</strain>
    </source>
</reference>
<keyword evidence="8" id="KW-1185">Reference proteome</keyword>
<feature type="domain" description="Helicase ATP-binding" evidence="5">
    <location>
        <begin position="233"/>
        <end position="396"/>
    </location>
</feature>
<dbReference type="PROSITE" id="PS50966">
    <property type="entry name" value="ZF_SWIM"/>
    <property type="match status" value="1"/>
</dbReference>
<dbReference type="Pfam" id="PF00176">
    <property type="entry name" value="SNF2-rel_dom"/>
    <property type="match status" value="1"/>
</dbReference>
<evidence type="ECO:0000256" key="1">
    <source>
        <dbReference type="ARBA" id="ARBA00022801"/>
    </source>
</evidence>
<keyword evidence="2" id="KW-0862">Zinc</keyword>
<gene>
    <name evidence="7" type="ORF">FHX47_000947</name>
</gene>
<comment type="caution">
    <text evidence="7">The sequence shown here is derived from an EMBL/GenBank/DDBJ whole genome shotgun (WGS) entry which is preliminary data.</text>
</comment>
<dbReference type="SUPFAM" id="SSF52540">
    <property type="entry name" value="P-loop containing nucleoside triphosphate hydrolases"/>
    <property type="match status" value="2"/>
</dbReference>
<keyword evidence="7" id="KW-0067">ATP-binding</keyword>
<evidence type="ECO:0000259" key="5">
    <source>
        <dbReference type="PROSITE" id="PS51192"/>
    </source>
</evidence>